<dbReference type="PANTHER" id="PTHR23072">
    <property type="entry name" value="PHOSPHATIDYLINOSITOL GLYCAN-RELATED"/>
    <property type="match status" value="1"/>
</dbReference>
<dbReference type="GO" id="GO:0005789">
    <property type="term" value="C:endoplasmic reticulum membrane"/>
    <property type="evidence" value="ECO:0007669"/>
    <property type="project" value="UniProtKB-SubCell"/>
</dbReference>
<evidence type="ECO:0000259" key="13">
    <source>
        <dbReference type="Pfam" id="PF19316"/>
    </source>
</evidence>
<gene>
    <name evidence="14" type="ORF">DL89DRAFT_325136</name>
</gene>
<keyword evidence="8 12" id="KW-0256">Endoplasmic reticulum</keyword>
<dbReference type="Pfam" id="PF19316">
    <property type="entry name" value="PIGO_PIGG"/>
    <property type="match status" value="2"/>
</dbReference>
<dbReference type="UniPathway" id="UPA00196"/>
<evidence type="ECO:0000256" key="2">
    <source>
        <dbReference type="ARBA" id="ARBA00004687"/>
    </source>
</evidence>
<feature type="transmembrane region" description="Helical" evidence="12">
    <location>
        <begin position="615"/>
        <end position="633"/>
    </location>
</feature>
<feature type="transmembrane region" description="Helical" evidence="12">
    <location>
        <begin position="529"/>
        <end position="550"/>
    </location>
</feature>
<organism evidence="14 15">
    <name type="scientific">Linderina pennispora</name>
    <dbReference type="NCBI Taxonomy" id="61395"/>
    <lineage>
        <taxon>Eukaryota</taxon>
        <taxon>Fungi</taxon>
        <taxon>Fungi incertae sedis</taxon>
        <taxon>Zoopagomycota</taxon>
        <taxon>Kickxellomycotina</taxon>
        <taxon>Kickxellomycetes</taxon>
        <taxon>Kickxellales</taxon>
        <taxon>Kickxellaceae</taxon>
        <taxon>Linderina</taxon>
    </lineage>
</organism>
<evidence type="ECO:0000313" key="14">
    <source>
        <dbReference type="EMBL" id="ORX66359.1"/>
    </source>
</evidence>
<sequence length="929" mass="102734">MLRSAFDNIPESIIDQIIGEIVDTMCFRVGQELFDIGPIRIYSEIPAMNQTWSRIIDMKKSSFASVEVADKEVELVRRSSQTLQILRRQSGYTGIPKQILTSDAGIPIIYPNLHRLEVDTLPDLDDIGGPLGTSAPFSALELKVQYFSYDIDHIVCEGALSALSLNLPDLRILKASRLEMGIADLLYLVNQLPALYPFDSALGSHVDAQYDRLVVMLVDALRNDFVFGNNSGMAYTQSLLRDGRALGYTAKALAPTVTMPRIKALMTGTVPNFLDAVLNTAESDTSSSLKFHDNLLWQLKNHGNKTINLFVEVDLNVTRHVKPDLEKDDWDVTVFHYLGLDHIGHLAGPNSPLMKPKQQEMDQDAERMAKDKAAKPTLFVLLGDHAMNEIGNHGGNSKLETSTVFVFMGQGIKGQDLLTKEVPQIDLVPTLSLLFGVPIPKNNLGLPLIDMLGKYSDGELLRFLQLSAFQMFGVVRANDPSVADALAAHHRAGKGGGEGEDARAAERKYYQFMEHANEHLSRTFSGYDLGAMGTGIFFIAIGMLATYAVSVASSSLIEEEHQYWYFWVQTMLVLRLMSSPTKGIAGADAAADTGQKWAGELDIRHSLNTTYAREMWLMAIVAALATNVWVYRLHIYLYPRPSRESITGPIDEASAHLMAYRRDHELSERRRAINESARRTSEQRALVLGQRVFRALVAYASTCAVVRLTWGVVRKCAPPDLANVARMVYMCTGAAGFAGSRLCLNPGEEQATLAQAAALDTLVAITPLLMLLSRPHNIAVFALFTSIFALFDGRLIRLWVLRGSWIQKTTREDRGVSRYNENLVGLLLFVANWAGPLWWAAAGLCVLSLRKPALAGRSITEALVSAHLWQSCALLLLSIVVTALRTHLFIWSVFSPRYLYQIGWMVGFYTACLTLGGIAWVAGLGYVSS</sequence>
<dbReference type="Proteomes" id="UP000193922">
    <property type="component" value="Unassembled WGS sequence"/>
</dbReference>
<evidence type="ECO:0000256" key="12">
    <source>
        <dbReference type="RuleBase" id="RU367106"/>
    </source>
</evidence>
<dbReference type="PANTHER" id="PTHR23072:SF0">
    <property type="entry name" value="GPI ETHANOLAMINE PHOSPHATE TRANSFERASE 2"/>
    <property type="match status" value="1"/>
</dbReference>
<protein>
    <recommendedName>
        <fullName evidence="4 12">GPI ethanolamine phosphate transferase 2</fullName>
    </recommendedName>
</protein>
<keyword evidence="5 12" id="KW-0337">GPI-anchor biosynthesis</keyword>
<comment type="subcellular location">
    <subcellularLocation>
        <location evidence="1 12">Endoplasmic reticulum membrane</location>
        <topology evidence="1 12">Multi-pass membrane protein</topology>
    </subcellularLocation>
</comment>
<dbReference type="InterPro" id="IPR002591">
    <property type="entry name" value="Phosphodiest/P_Trfase"/>
</dbReference>
<keyword evidence="15" id="KW-1185">Reference proteome</keyword>
<keyword evidence="11" id="KW-0325">Glycoprotein</keyword>
<dbReference type="Gene3D" id="3.40.720.10">
    <property type="entry name" value="Alkaline Phosphatase, subunit A"/>
    <property type="match status" value="1"/>
</dbReference>
<feature type="domain" description="GPI ethanolamine phosphate transferase 2 C-terminal" evidence="13">
    <location>
        <begin position="815"/>
        <end position="913"/>
    </location>
</feature>
<comment type="caution">
    <text evidence="12">Lacks conserved residue(s) required for the propagation of feature annotation.</text>
</comment>
<dbReference type="AlphaFoldDB" id="A0A1Y1VYL7"/>
<feature type="transmembrane region" description="Helical" evidence="12">
    <location>
        <begin position="778"/>
        <end position="801"/>
    </location>
</feature>
<dbReference type="OrthoDB" id="272139at2759"/>
<evidence type="ECO:0000256" key="3">
    <source>
        <dbReference type="ARBA" id="ARBA00005315"/>
    </source>
</evidence>
<dbReference type="STRING" id="61395.A0A1Y1VYL7"/>
<evidence type="ECO:0000256" key="9">
    <source>
        <dbReference type="ARBA" id="ARBA00022989"/>
    </source>
</evidence>
<evidence type="ECO:0000313" key="15">
    <source>
        <dbReference type="Proteomes" id="UP000193922"/>
    </source>
</evidence>
<dbReference type="InterPro" id="IPR039527">
    <property type="entry name" value="PIGG/GPI7"/>
</dbReference>
<comment type="caution">
    <text evidence="14">The sequence shown here is derived from an EMBL/GenBank/DDBJ whole genome shotgun (WGS) entry which is preliminary data.</text>
</comment>
<dbReference type="InterPro" id="IPR037674">
    <property type="entry name" value="PIG-G_N"/>
</dbReference>
<keyword evidence="10 12" id="KW-0472">Membrane</keyword>
<dbReference type="Pfam" id="PF01663">
    <property type="entry name" value="Phosphodiest"/>
    <property type="match status" value="1"/>
</dbReference>
<proteinExistence type="inferred from homology"/>
<feature type="transmembrane region" description="Helical" evidence="12">
    <location>
        <begin position="873"/>
        <end position="894"/>
    </location>
</feature>
<comment type="function">
    <text evidence="12">Ethanolamine phosphate transferase involved in glycosylphosphatidylinositol-anchor biosynthesis. Transfers ethanolamine phosphate to the GPI second mannose.</text>
</comment>
<evidence type="ECO:0000256" key="1">
    <source>
        <dbReference type="ARBA" id="ARBA00004477"/>
    </source>
</evidence>
<evidence type="ECO:0000256" key="5">
    <source>
        <dbReference type="ARBA" id="ARBA00022502"/>
    </source>
</evidence>
<evidence type="ECO:0000256" key="11">
    <source>
        <dbReference type="ARBA" id="ARBA00023180"/>
    </source>
</evidence>
<dbReference type="GO" id="GO:0006506">
    <property type="term" value="P:GPI anchor biosynthetic process"/>
    <property type="evidence" value="ECO:0007669"/>
    <property type="project" value="UniProtKB-UniPathway"/>
</dbReference>
<keyword evidence="7 12" id="KW-0812">Transmembrane</keyword>
<dbReference type="EMBL" id="MCFD01000016">
    <property type="protein sequence ID" value="ORX66359.1"/>
    <property type="molecule type" value="Genomic_DNA"/>
</dbReference>
<keyword evidence="6 12" id="KW-0808">Transferase</keyword>
<comment type="similarity">
    <text evidence="3 12">Belongs to the PIGG/PIGN/PIGO family. PIGG subfamily.</text>
</comment>
<dbReference type="CDD" id="cd16024">
    <property type="entry name" value="GPI_EPT_2"/>
    <property type="match status" value="1"/>
</dbReference>
<accession>A0A1Y1VYL7</accession>
<dbReference type="RefSeq" id="XP_040740369.1">
    <property type="nucleotide sequence ID" value="XM_040891506.1"/>
</dbReference>
<name>A0A1Y1VYL7_9FUNG</name>
<evidence type="ECO:0000256" key="6">
    <source>
        <dbReference type="ARBA" id="ARBA00022679"/>
    </source>
</evidence>
<feature type="transmembrane region" description="Helical" evidence="12">
    <location>
        <begin position="906"/>
        <end position="927"/>
    </location>
</feature>
<feature type="domain" description="GPI ethanolamine phosphate transferase 2 C-terminal" evidence="13">
    <location>
        <begin position="537"/>
        <end position="791"/>
    </location>
</feature>
<dbReference type="GO" id="GO:0051267">
    <property type="term" value="F:CP2 mannose-ethanolamine phosphotransferase activity"/>
    <property type="evidence" value="ECO:0007669"/>
    <property type="project" value="TreeGrafter"/>
</dbReference>
<keyword evidence="9 12" id="KW-1133">Transmembrane helix</keyword>
<evidence type="ECO:0000256" key="8">
    <source>
        <dbReference type="ARBA" id="ARBA00022824"/>
    </source>
</evidence>
<dbReference type="GeneID" id="63808154"/>
<comment type="pathway">
    <text evidence="2 12">Glycolipid biosynthesis; glycosylphosphatidylinositol-anchor biosynthesis.</text>
</comment>
<reference evidence="14 15" key="1">
    <citation type="submission" date="2016-07" db="EMBL/GenBank/DDBJ databases">
        <title>Pervasive Adenine N6-methylation of Active Genes in Fungi.</title>
        <authorList>
            <consortium name="DOE Joint Genome Institute"/>
            <person name="Mondo S.J."/>
            <person name="Dannebaum R.O."/>
            <person name="Kuo R.C."/>
            <person name="Labutti K."/>
            <person name="Haridas S."/>
            <person name="Kuo A."/>
            <person name="Salamov A."/>
            <person name="Ahrendt S.R."/>
            <person name="Lipzen A."/>
            <person name="Sullivan W."/>
            <person name="Andreopoulos W.B."/>
            <person name="Clum A."/>
            <person name="Lindquist E."/>
            <person name="Daum C."/>
            <person name="Ramamoorthy G.K."/>
            <person name="Gryganskyi A."/>
            <person name="Culley D."/>
            <person name="Magnuson J.K."/>
            <person name="James T.Y."/>
            <person name="O'Malley M.A."/>
            <person name="Stajich J.E."/>
            <person name="Spatafora J.W."/>
            <person name="Visel A."/>
            <person name="Grigoriev I.V."/>
        </authorList>
    </citation>
    <scope>NUCLEOTIDE SEQUENCE [LARGE SCALE GENOMIC DNA]</scope>
    <source>
        <strain evidence="14 15">ATCC 12442</strain>
    </source>
</reference>
<evidence type="ECO:0000256" key="7">
    <source>
        <dbReference type="ARBA" id="ARBA00022692"/>
    </source>
</evidence>
<dbReference type="InterPro" id="IPR017850">
    <property type="entry name" value="Alkaline_phosphatase_core_sf"/>
</dbReference>
<dbReference type="SUPFAM" id="SSF53649">
    <property type="entry name" value="Alkaline phosphatase-like"/>
    <property type="match status" value="1"/>
</dbReference>
<evidence type="ECO:0000256" key="4">
    <source>
        <dbReference type="ARBA" id="ARBA00020830"/>
    </source>
</evidence>
<evidence type="ECO:0000256" key="10">
    <source>
        <dbReference type="ARBA" id="ARBA00023136"/>
    </source>
</evidence>
<dbReference type="InterPro" id="IPR045687">
    <property type="entry name" value="PIGG/GPI7_C"/>
</dbReference>
<feature type="transmembrane region" description="Helical" evidence="12">
    <location>
        <begin position="822"/>
        <end position="841"/>
    </location>
</feature>